<reference evidence="1 2" key="1">
    <citation type="submission" date="2017-12" db="EMBL/GenBank/DDBJ databases">
        <title>Complete genome sequence of Herbivorax saccincola GGR1, a novel Cellulosome-producing hydrolytic bacterium in a thermophilic biogas plant, established by Illumina and Nanopore MinION sequencing.</title>
        <authorList>
            <person name="Pechtl A."/>
            <person name="Ruckert C."/>
            <person name="Koeck D.E."/>
            <person name="Maus I."/>
            <person name="Winkler A."/>
            <person name="Kalinowski J."/>
            <person name="Puhler A."/>
            <person name="Schwarz W.W."/>
            <person name="Zverlov V.V."/>
            <person name="Schluter A."/>
            <person name="Liebl W."/>
        </authorList>
    </citation>
    <scope>NUCLEOTIDE SEQUENCE [LARGE SCALE GENOMIC DNA]</scope>
    <source>
        <strain evidence="2">SR1</strain>
    </source>
</reference>
<evidence type="ECO:0000313" key="2">
    <source>
        <dbReference type="Proteomes" id="UP000233534"/>
    </source>
</evidence>
<proteinExistence type="predicted"/>
<keyword evidence="2" id="KW-1185">Reference proteome</keyword>
<dbReference type="NCBIfam" id="TIGR02867">
    <property type="entry name" value="spore_II_P"/>
    <property type="match status" value="1"/>
</dbReference>
<accession>A0A2K9E336</accession>
<dbReference type="AlphaFoldDB" id="A0A2K9E336"/>
<protein>
    <submittedName>
        <fullName evidence="1">Stage II sporulation protein P (SpoIIP)</fullName>
    </submittedName>
</protein>
<name>A0A2K9E336_9FIRM</name>
<sequence length="414" mass="46756">MAEKAKIRLGTLSVVKKSILLFIAFLLAIKTGIIFGDFFYNSENENIERVDVETFRSTLNITLPVIETIYNSGSISLSFSGQLRSIIKTIFHFDLGYPITVLNAQSPYFHSFYINGYNAYLNQGETYEPYVYIADLDIDENERENDFPNIESSITYNSEEDENDNKGDSEKNAVTIGDIAINNYETDFHIDVEKIMETPLKLNSHKKGPKVLIYHTHTTESFITELEQLEQSGIPNRTTDATNNVVRVGEELAQILRKKYNIEVIHNSTVHNYPSDTGAYGRSLNTASNILTSYPSIQIVIDIHRDGMDGKKLRTVTEIDGKKAAKIMFVVGTNATGLEHPEWRENLKLAITLQSMLDERYPGLTRPIYISKNRYNQHLSKGALIVEIGGDGNLISECLESTKYLAEVINEVLN</sequence>
<organism evidence="1 2">
    <name type="scientific">Acetivibrio saccincola</name>
    <dbReference type="NCBI Taxonomy" id="1677857"/>
    <lineage>
        <taxon>Bacteria</taxon>
        <taxon>Bacillati</taxon>
        <taxon>Bacillota</taxon>
        <taxon>Clostridia</taxon>
        <taxon>Eubacteriales</taxon>
        <taxon>Oscillospiraceae</taxon>
        <taxon>Acetivibrio</taxon>
    </lineage>
</organism>
<dbReference type="RefSeq" id="WP_101302359.1">
    <property type="nucleotide sequence ID" value="NZ_CP025197.1"/>
</dbReference>
<dbReference type="Proteomes" id="UP000233534">
    <property type="component" value="Chromosome"/>
</dbReference>
<gene>
    <name evidence="1" type="ORF">HVS_11290</name>
</gene>
<dbReference type="Pfam" id="PF07454">
    <property type="entry name" value="SpoIIP"/>
    <property type="match status" value="1"/>
</dbReference>
<dbReference type="KEGG" id="hsc:HVS_11290"/>
<dbReference type="EMBL" id="CP025197">
    <property type="protein sequence ID" value="AUG58152.1"/>
    <property type="molecule type" value="Genomic_DNA"/>
</dbReference>
<dbReference type="InterPro" id="IPR010897">
    <property type="entry name" value="Spore_II_P"/>
</dbReference>
<evidence type="ECO:0000313" key="1">
    <source>
        <dbReference type="EMBL" id="AUG58152.1"/>
    </source>
</evidence>